<name>A0A2S6FXL2_9CLOT</name>
<comment type="caution">
    <text evidence="1">The sequence shown here is derived from an EMBL/GenBank/DDBJ whole genome shotgun (WGS) entry which is preliminary data.</text>
</comment>
<dbReference type="EMBL" id="PTIS01000008">
    <property type="protein sequence ID" value="PPK48340.1"/>
    <property type="molecule type" value="Genomic_DNA"/>
</dbReference>
<evidence type="ECO:0000313" key="1">
    <source>
        <dbReference type="EMBL" id="PPK48340.1"/>
    </source>
</evidence>
<proteinExistence type="predicted"/>
<dbReference type="AlphaFoldDB" id="A0A2S6FXL2"/>
<protein>
    <submittedName>
        <fullName evidence="1">Uncharacterized protein</fullName>
    </submittedName>
</protein>
<accession>A0A2S6FXL2</accession>
<sequence>MKISNSFICESNSRLYVTNIDIIVLMMTHSFLEIFVGFDTTIISEKRGALFFRFKIEQALAVAWIEINKTKVVLTLS</sequence>
<dbReference type="RefSeq" id="WP_104409913.1">
    <property type="nucleotide sequence ID" value="NZ_PTIS01000008.1"/>
</dbReference>
<evidence type="ECO:0000313" key="2">
    <source>
        <dbReference type="Proteomes" id="UP000239863"/>
    </source>
</evidence>
<gene>
    <name evidence="1" type="ORF">BD821_108101</name>
</gene>
<dbReference type="Proteomes" id="UP000239863">
    <property type="component" value="Unassembled WGS sequence"/>
</dbReference>
<organism evidence="1 2">
    <name type="scientific">Clostridium algidicarnis DSM 15099</name>
    <dbReference type="NCBI Taxonomy" id="1121295"/>
    <lineage>
        <taxon>Bacteria</taxon>
        <taxon>Bacillati</taxon>
        <taxon>Bacillota</taxon>
        <taxon>Clostridia</taxon>
        <taxon>Eubacteriales</taxon>
        <taxon>Clostridiaceae</taxon>
        <taxon>Clostridium</taxon>
    </lineage>
</organism>
<reference evidence="1 2" key="1">
    <citation type="submission" date="2018-02" db="EMBL/GenBank/DDBJ databases">
        <title>Genomic Encyclopedia of Archaeal and Bacterial Type Strains, Phase II (KMG-II): from individual species to whole genera.</title>
        <authorList>
            <person name="Goeker M."/>
        </authorList>
    </citation>
    <scope>NUCLEOTIDE SEQUENCE [LARGE SCALE GENOMIC DNA]</scope>
    <source>
        <strain evidence="1 2">DSM 15099</strain>
    </source>
</reference>